<keyword evidence="2" id="KW-1185">Reference proteome</keyword>
<reference evidence="1 2" key="1">
    <citation type="submission" date="2013-08" db="EMBL/GenBank/DDBJ databases">
        <title>Flavobacterium limnosediminis JC2902 genome sequencing.</title>
        <authorList>
            <person name="Lee K."/>
            <person name="Yi H."/>
            <person name="Park S."/>
            <person name="Chun J."/>
        </authorList>
    </citation>
    <scope>NUCLEOTIDE SEQUENCE [LARGE SCALE GENOMIC DNA]</scope>
    <source>
        <strain evidence="1 2">JC2902</strain>
    </source>
</reference>
<dbReference type="EMBL" id="AVGG01000023">
    <property type="protein sequence ID" value="ESU25817.1"/>
    <property type="molecule type" value="Genomic_DNA"/>
</dbReference>
<comment type="caution">
    <text evidence="1">The sequence shown here is derived from an EMBL/GenBank/DDBJ whole genome shotgun (WGS) entry which is preliminary data.</text>
</comment>
<dbReference type="eggNOG" id="ENOG502ZZ1Y">
    <property type="taxonomic scope" value="Bacteria"/>
</dbReference>
<sequence length="189" mass="21783">MDVIEQFTANLKLDVDISFINMPTKHAVMTCEKGKPTKFSSDDFVMIPKRGLDFTLNKLFEYPFITVDRGTETRNGKLYKVINVIPTDKRADFSIATLLLDTVNLRITESEINTKKDGTYILAMKYENEEMILPNRVEVSFEIEQMKIPLNFVGKGTDIDRKKMHGEGMKTGKIFLQMSNYRIKLRKAN</sequence>
<dbReference type="PATRIC" id="fig|1341181.4.peg.2959"/>
<protein>
    <submittedName>
        <fullName evidence="1">Uncharacterized protein</fullName>
    </submittedName>
</protein>
<dbReference type="STRING" id="1341181.FLJC2902T_30090"/>
<organism evidence="1 2">
    <name type="scientific">Flavobacterium limnosediminis JC2902</name>
    <dbReference type="NCBI Taxonomy" id="1341181"/>
    <lineage>
        <taxon>Bacteria</taxon>
        <taxon>Pseudomonadati</taxon>
        <taxon>Bacteroidota</taxon>
        <taxon>Flavobacteriia</taxon>
        <taxon>Flavobacteriales</taxon>
        <taxon>Flavobacteriaceae</taxon>
        <taxon>Flavobacterium</taxon>
    </lineage>
</organism>
<dbReference type="Proteomes" id="UP000018004">
    <property type="component" value="Unassembled WGS sequence"/>
</dbReference>
<dbReference type="AlphaFoldDB" id="V6SHS7"/>
<proteinExistence type="predicted"/>
<evidence type="ECO:0000313" key="2">
    <source>
        <dbReference type="Proteomes" id="UP000018004"/>
    </source>
</evidence>
<evidence type="ECO:0000313" key="1">
    <source>
        <dbReference type="EMBL" id="ESU25817.1"/>
    </source>
</evidence>
<name>V6SHS7_9FLAO</name>
<accession>V6SHS7</accession>
<gene>
    <name evidence="1" type="ORF">FLJC2902T_30090</name>
</gene>